<dbReference type="SMART" id="SM00155">
    <property type="entry name" value="PLDc"/>
    <property type="match status" value="2"/>
</dbReference>
<dbReference type="KEGG" id="nar:Saro_3068"/>
<evidence type="ECO:0000313" key="8">
    <source>
        <dbReference type="Proteomes" id="UP000009134"/>
    </source>
</evidence>
<dbReference type="PANTHER" id="PTHR21248">
    <property type="entry name" value="CARDIOLIPIN SYNTHASE"/>
    <property type="match status" value="1"/>
</dbReference>
<dbReference type="Gene3D" id="3.30.870.10">
    <property type="entry name" value="Endonuclease Chain A"/>
    <property type="match status" value="2"/>
</dbReference>
<proteinExistence type="predicted"/>
<evidence type="ECO:0000256" key="4">
    <source>
        <dbReference type="ARBA" id="ARBA00022525"/>
    </source>
</evidence>
<dbReference type="InterPro" id="IPR001736">
    <property type="entry name" value="PLipase_D/transphosphatidylase"/>
</dbReference>
<name>Q2G3S0_NOVAD</name>
<dbReference type="RefSeq" id="WP_011446707.1">
    <property type="nucleotide sequence ID" value="NC_007794.1"/>
</dbReference>
<dbReference type="EMBL" id="CP000248">
    <property type="protein sequence ID" value="ABD27503.1"/>
    <property type="molecule type" value="Genomic_DNA"/>
</dbReference>
<evidence type="ECO:0000259" key="6">
    <source>
        <dbReference type="PROSITE" id="PS50035"/>
    </source>
</evidence>
<dbReference type="GO" id="GO:0030572">
    <property type="term" value="F:phosphatidyltransferase activity"/>
    <property type="evidence" value="ECO:0007669"/>
    <property type="project" value="UniProtKB-ARBA"/>
</dbReference>
<evidence type="ECO:0000313" key="7">
    <source>
        <dbReference type="EMBL" id="ABD27503.1"/>
    </source>
</evidence>
<dbReference type="SUPFAM" id="SSF56024">
    <property type="entry name" value="Phospholipase D/nuclease"/>
    <property type="match status" value="2"/>
</dbReference>
<evidence type="ECO:0000256" key="2">
    <source>
        <dbReference type="ARBA" id="ARBA00004613"/>
    </source>
</evidence>
<dbReference type="InterPro" id="IPR025202">
    <property type="entry name" value="PLD-like_dom"/>
</dbReference>
<comment type="function">
    <text evidence="1">Could be a virulence factor.</text>
</comment>
<dbReference type="HOGENOM" id="CLU_716938_0_0_5"/>
<dbReference type="GO" id="GO:0032049">
    <property type="term" value="P:cardiolipin biosynthetic process"/>
    <property type="evidence" value="ECO:0007669"/>
    <property type="project" value="UniProtKB-ARBA"/>
</dbReference>
<dbReference type="STRING" id="279238.Saro_3068"/>
<sequence>MTTSYNRYTLLFGAEEFWQAARADMAAAQRRVLVQAMTFEADRAGLSVASGIENSPARERRVLVDDYSRNVINDTMLPLPFRPADVLAEARATLAMFDRLDALGIGVRVTNPVLGNPLRYPLRNHKKLLVMDDVAHVGGINFSDHNFSWHDLMLRIDDAEVADFLARDFMNDWAGRPRGVRGQFGDLELVCLDGDTNASLMQPLIDLVASARRSVEMVSAYPTMPFVGAMAEAARHGAEVTIYSPAPNNKPVVRDYLAGVVGRAGIALRLLPKMTHAKAMLIDGETLVVGSSNFNFASHRTSNDIVAIVRDPLLVAQFEERLLTPARGASFAVGEARIPAWRQWRARATLELADAVLANLRHGEVRAMDWQALRVRGKGKLAPERLKRPLPEAG</sequence>
<evidence type="ECO:0000256" key="5">
    <source>
        <dbReference type="ARBA" id="ARBA00029594"/>
    </source>
</evidence>
<dbReference type="AlphaFoldDB" id="Q2G3S0"/>
<reference evidence="8" key="1">
    <citation type="submission" date="2006-01" db="EMBL/GenBank/DDBJ databases">
        <title>Complete sequence of Novosphingobium aromaticivorans DSM 12444.</title>
        <authorList>
            <consortium name="US DOE Joint Genome Institute"/>
            <person name="Copeland A."/>
            <person name="Lucas S."/>
            <person name="Lapidus A."/>
            <person name="Barry K."/>
            <person name="Detter J.C."/>
            <person name="Glavina T."/>
            <person name="Hammon N."/>
            <person name="Israni S."/>
            <person name="Pitluck S."/>
            <person name="Chain P."/>
            <person name="Malfatti S."/>
            <person name="Shin M."/>
            <person name="Vergez L."/>
            <person name="Schmutz J."/>
            <person name="Larimer F."/>
            <person name="Land M."/>
            <person name="Kyrpides N."/>
            <person name="Ivanova N."/>
            <person name="Fredrickson J."/>
            <person name="Balkwill D."/>
            <person name="Romine M.F."/>
            <person name="Richardson P."/>
        </authorList>
    </citation>
    <scope>NUCLEOTIDE SEQUENCE [LARGE SCALE GENOMIC DNA]</scope>
    <source>
        <strain evidence="8">ATCC 700278 / DSM 12444 / CCUG 56034 / CIP 105152 / NBRC 16084 / F199</strain>
    </source>
</reference>
<keyword evidence="8" id="KW-1185">Reference proteome</keyword>
<dbReference type="GO" id="GO:0005576">
    <property type="term" value="C:extracellular region"/>
    <property type="evidence" value="ECO:0007669"/>
    <property type="project" value="UniProtKB-SubCell"/>
</dbReference>
<feature type="domain" description="PLD phosphodiesterase" evidence="6">
    <location>
        <begin position="120"/>
        <end position="146"/>
    </location>
</feature>
<feature type="domain" description="PLD phosphodiesterase" evidence="6">
    <location>
        <begin position="271"/>
        <end position="298"/>
    </location>
</feature>
<keyword evidence="4" id="KW-0964">Secreted</keyword>
<dbReference type="Pfam" id="PF13091">
    <property type="entry name" value="PLDc_2"/>
    <property type="match status" value="2"/>
</dbReference>
<gene>
    <name evidence="7" type="ordered locus">Saro_3068</name>
</gene>
<dbReference type="PROSITE" id="PS50035">
    <property type="entry name" value="PLD"/>
    <property type="match status" value="2"/>
</dbReference>
<evidence type="ECO:0000256" key="3">
    <source>
        <dbReference type="ARBA" id="ARBA00018392"/>
    </source>
</evidence>
<accession>Q2G3S0</accession>
<dbReference type="eggNOG" id="COG1502">
    <property type="taxonomic scope" value="Bacteria"/>
</dbReference>
<evidence type="ECO:0000256" key="1">
    <source>
        <dbReference type="ARBA" id="ARBA00003145"/>
    </source>
</evidence>
<protein>
    <recommendedName>
        <fullName evidence="3">Phospholipase D</fullName>
    </recommendedName>
    <alternativeName>
        <fullName evidence="5">Choline phosphatase</fullName>
    </alternativeName>
</protein>
<comment type="subcellular location">
    <subcellularLocation>
        <location evidence="2">Secreted</location>
    </subcellularLocation>
</comment>
<dbReference type="Proteomes" id="UP000009134">
    <property type="component" value="Chromosome"/>
</dbReference>
<organism evidence="7 8">
    <name type="scientific">Novosphingobium aromaticivorans (strain ATCC 700278 / DSM 12444 / CCUG 56034 / CIP 105152 / NBRC 16084 / F199)</name>
    <dbReference type="NCBI Taxonomy" id="279238"/>
    <lineage>
        <taxon>Bacteria</taxon>
        <taxon>Pseudomonadati</taxon>
        <taxon>Pseudomonadota</taxon>
        <taxon>Alphaproteobacteria</taxon>
        <taxon>Sphingomonadales</taxon>
        <taxon>Sphingomonadaceae</taxon>
        <taxon>Novosphingobium</taxon>
    </lineage>
</organism>
<dbReference type="PANTHER" id="PTHR21248:SF22">
    <property type="entry name" value="PHOSPHOLIPASE D"/>
    <property type="match status" value="1"/>
</dbReference>